<name>A0ABS2GU57_9BURK</name>
<dbReference type="SUPFAM" id="SSF52540">
    <property type="entry name" value="P-loop containing nucleoside triphosphate hydrolases"/>
    <property type="match status" value="1"/>
</dbReference>
<dbReference type="InterPro" id="IPR025955">
    <property type="entry name" value="TraC/Conjuga_ATPase"/>
</dbReference>
<dbReference type="CDD" id="cd01127">
    <property type="entry name" value="TrwB_TraG_TraD_VirD4"/>
    <property type="match status" value="1"/>
</dbReference>
<protein>
    <submittedName>
        <fullName evidence="2">Type IV secretion system protein TraC</fullName>
    </submittedName>
</protein>
<comment type="caution">
    <text evidence="2">The sequence shown here is derived from an EMBL/GenBank/DDBJ whole genome shotgun (WGS) entry which is preliminary data.</text>
</comment>
<sequence length="873" mass="97739">MKKSIFSLAQKFKESLTYKSLASNLTMDDEALGVTRGSNTLIDRVGSLLPYGHEIEPGLFAIMDEKHLAIESVGFTLEMIPQTGATPEMAEQLASLFSPDLPTGTGIQVTLFAEPDINWATNAYIASRTPHFLATENKQSAAQTLTHLAHERVRYLNHGVHHGLSAGSHFRVRHYRAWVSVAIPLGDKELFSTVERAKKERERLITLLKSQYLYSHTWEAQDLYLTVRTILNAHKDPSDLKTRARPNSRDLLSLGLMDPDTRMRIKEEAIELSSAHTDRSVSLTGLSVTGYPGDYALALTRRFIGNKVLDIPCPFLVTCAVSMPDYEKTKARANLMAARSKQIASSELAHYLPYLQRRKEDYDIVTDEYAKNGGLCKITHQVLLLAPSKNREECIEAAITVFKEAHLDLTRDTRMHWQSLMTTLPMTMGPILAKDLELAQRQSTKTLTDAANLSPFLAEFQGTGRRNAEESLTPLLLLTGERGQITPIDLFASSGNYNAIIVGTSGAGKSALTNDLITGNLGTGGKTYVIDVGASYKKLCRLLNGQWIEYAPHTRLVINPFELVRDIKEDMGFLLPILTEMASPNEGLTDFAQSVLQTHVIHCLAKAREDNRIATVTDLVQSLSTGFVHPDKPQRVDSRVLDLAVQLAPFSREGAYGRYFDGASTVNFTHDFIVLELEGLKGRKTLQSVVLLCLIFLITQDLTAGDKHIRKMVVIDEAWDLLSHKHAGTFIQNGYRRARKQNASFITITQSFADYYQNDTARAALENADIRFVLRQKEESIRFMQSQKKVAFSAWEMNAIKNLRMREGEYAECLFSTPDTVPSVLQIRFDPFSRLLYSSRAQDVARIDALLQKGLTVTEAITELLKNERRSYE</sequence>
<dbReference type="PANTHER" id="PTHR38467">
    <property type="match status" value="1"/>
</dbReference>
<dbReference type="InterPro" id="IPR053155">
    <property type="entry name" value="F-pilin_assembly_TraC"/>
</dbReference>
<reference evidence="2 3" key="1">
    <citation type="journal article" date="2021" name="Sci. Rep.">
        <title>The distribution of antibiotic resistance genes in chicken gut microbiota commensals.</title>
        <authorList>
            <person name="Juricova H."/>
            <person name="Matiasovicova J."/>
            <person name="Kubasova T."/>
            <person name="Cejkova D."/>
            <person name="Rychlik I."/>
        </authorList>
    </citation>
    <scope>NUCLEOTIDE SEQUENCE [LARGE SCALE GENOMIC DNA]</scope>
    <source>
        <strain evidence="2 3">An562</strain>
    </source>
</reference>
<dbReference type="InterPro" id="IPR043964">
    <property type="entry name" value="P-loop_TraG"/>
</dbReference>
<proteinExistence type="predicted"/>
<dbReference type="EMBL" id="JACJKX010000012">
    <property type="protein sequence ID" value="MBM6928999.1"/>
    <property type="molecule type" value="Genomic_DNA"/>
</dbReference>
<keyword evidence="3" id="KW-1185">Reference proteome</keyword>
<dbReference type="NCBIfam" id="TIGR02746">
    <property type="entry name" value="TraC-F-type"/>
    <property type="match status" value="1"/>
</dbReference>
<dbReference type="Proteomes" id="UP000777002">
    <property type="component" value="Unassembled WGS sequence"/>
</dbReference>
<evidence type="ECO:0000313" key="2">
    <source>
        <dbReference type="EMBL" id="MBM6928999.1"/>
    </source>
</evidence>
<dbReference type="Pfam" id="PF19044">
    <property type="entry name" value="P-loop_TraG"/>
    <property type="match status" value="1"/>
</dbReference>
<evidence type="ECO:0000313" key="3">
    <source>
        <dbReference type="Proteomes" id="UP000777002"/>
    </source>
</evidence>
<dbReference type="RefSeq" id="WP_205050588.1">
    <property type="nucleotide sequence ID" value="NZ_JACJKX010000012.1"/>
</dbReference>
<organism evidence="2 3">
    <name type="scientific">Parasutterella secunda</name>
    <dbReference type="NCBI Taxonomy" id="626947"/>
    <lineage>
        <taxon>Bacteria</taxon>
        <taxon>Pseudomonadati</taxon>
        <taxon>Pseudomonadota</taxon>
        <taxon>Betaproteobacteria</taxon>
        <taxon>Burkholderiales</taxon>
        <taxon>Sutterellaceae</taxon>
        <taxon>Parasutterella</taxon>
    </lineage>
</organism>
<dbReference type="PANTHER" id="PTHR38467:SF1">
    <property type="entry name" value="CONJUGATIVE TRANSFER: ASSEMBLY"/>
    <property type="match status" value="1"/>
</dbReference>
<dbReference type="Pfam" id="PF11130">
    <property type="entry name" value="TraC_F_IV"/>
    <property type="match status" value="1"/>
</dbReference>
<accession>A0ABS2GU57</accession>
<dbReference type="Gene3D" id="3.40.50.300">
    <property type="entry name" value="P-loop containing nucleotide triphosphate hydrolases"/>
    <property type="match status" value="1"/>
</dbReference>
<gene>
    <name evidence="2" type="primary">traC</name>
    <name evidence="2" type="ORF">H5985_06940</name>
</gene>
<dbReference type="InterPro" id="IPR027417">
    <property type="entry name" value="P-loop_NTPase"/>
</dbReference>
<dbReference type="InterPro" id="IPR014117">
    <property type="entry name" value="TraC-F-type"/>
</dbReference>
<evidence type="ECO:0000259" key="1">
    <source>
        <dbReference type="Pfam" id="PF19044"/>
    </source>
</evidence>
<feature type="domain" description="TraG P-loop" evidence="1">
    <location>
        <begin position="495"/>
        <end position="866"/>
    </location>
</feature>
<dbReference type="Gene3D" id="1.10.8.730">
    <property type="match status" value="1"/>
</dbReference>